<sequence length="447" mass="50273">MTCINLQLECILQKIKEAIPISNACSKTEAEDAIKLLVSQHGLLRTPPMVEETDNADIDSILSFILKLLNSLFSDLPQDVCKSRRFQTLIWQKLVPSLIGALQADSQFDASFETKIQLALHLLDRKESVRKKKLVFLVSLELIRIFGSIQHIRQVLESLLHRLLISALPEDRCETLKSLNSAFSSLEFVLPLCAPPFHDECSSTPSKDMGLFRLIVVCMEDACLVKDPEAIDVCVENIRNLLELLDQIIKIQDHNDKKEVSLPKEYVQVINETFATMSDSSYRGPSEYQAKVKYQRKTCSRSSTPISSTALTALSSPAPLSDSSSDETSEPQLPPRFVSEHHKESVNAFSALQDAARLFVKNLVDNNLCPFMNQRSIIHLDDQLQKFAYRSCKGKYFWLTEFPKAAIQGSLPKVPRSLHLLSTCIQIKSGRVLLEAEKKVVSVDKDV</sequence>
<evidence type="ECO:0000313" key="2">
    <source>
        <dbReference type="EMBL" id="KAK2710449.1"/>
    </source>
</evidence>
<feature type="compositionally biased region" description="Low complexity" evidence="1">
    <location>
        <begin position="314"/>
        <end position="323"/>
    </location>
</feature>
<evidence type="ECO:0000256" key="1">
    <source>
        <dbReference type="SAM" id="MobiDB-lite"/>
    </source>
</evidence>
<accession>A0AA88HHL5</accession>
<dbReference type="Proteomes" id="UP001187531">
    <property type="component" value="Unassembled WGS sequence"/>
</dbReference>
<dbReference type="EMBL" id="JAVRJZ010000016">
    <property type="protein sequence ID" value="KAK2710449.1"/>
    <property type="molecule type" value="Genomic_DNA"/>
</dbReference>
<gene>
    <name evidence="2" type="ORF">QYM36_011842</name>
</gene>
<evidence type="ECO:0000313" key="3">
    <source>
        <dbReference type="Proteomes" id="UP001187531"/>
    </source>
</evidence>
<protein>
    <submittedName>
        <fullName evidence="2">Uncharacterized protein</fullName>
    </submittedName>
</protein>
<name>A0AA88HHL5_ARTSF</name>
<feature type="region of interest" description="Disordered" evidence="1">
    <location>
        <begin position="314"/>
        <end position="335"/>
    </location>
</feature>
<comment type="caution">
    <text evidence="2">The sequence shown here is derived from an EMBL/GenBank/DDBJ whole genome shotgun (WGS) entry which is preliminary data.</text>
</comment>
<proteinExistence type="predicted"/>
<feature type="non-terminal residue" evidence="2">
    <location>
        <position position="1"/>
    </location>
</feature>
<reference evidence="2" key="1">
    <citation type="submission" date="2023-07" db="EMBL/GenBank/DDBJ databases">
        <title>Chromosome-level genome assembly of Artemia franciscana.</title>
        <authorList>
            <person name="Jo E."/>
        </authorList>
    </citation>
    <scope>NUCLEOTIDE SEQUENCE</scope>
    <source>
        <tissue evidence="2">Whole body</tissue>
    </source>
</reference>
<organism evidence="2 3">
    <name type="scientific">Artemia franciscana</name>
    <name type="common">Brine shrimp</name>
    <name type="synonym">Artemia sanfranciscana</name>
    <dbReference type="NCBI Taxonomy" id="6661"/>
    <lineage>
        <taxon>Eukaryota</taxon>
        <taxon>Metazoa</taxon>
        <taxon>Ecdysozoa</taxon>
        <taxon>Arthropoda</taxon>
        <taxon>Crustacea</taxon>
        <taxon>Branchiopoda</taxon>
        <taxon>Anostraca</taxon>
        <taxon>Artemiidae</taxon>
        <taxon>Artemia</taxon>
    </lineage>
</organism>
<keyword evidence="3" id="KW-1185">Reference proteome</keyword>
<dbReference type="AlphaFoldDB" id="A0AA88HHL5"/>